<dbReference type="Proteomes" id="UP001148614">
    <property type="component" value="Unassembled WGS sequence"/>
</dbReference>
<gene>
    <name evidence="7" type="ORF">NPX13_g2492</name>
</gene>
<evidence type="ECO:0000256" key="1">
    <source>
        <dbReference type="ARBA" id="ARBA00022723"/>
    </source>
</evidence>
<dbReference type="GO" id="GO:0046872">
    <property type="term" value="F:metal ion binding"/>
    <property type="evidence" value="ECO:0007669"/>
    <property type="project" value="UniProtKB-KW"/>
</dbReference>
<evidence type="ECO:0000256" key="2">
    <source>
        <dbReference type="ARBA" id="ARBA00022833"/>
    </source>
</evidence>
<evidence type="ECO:0000256" key="6">
    <source>
        <dbReference type="ARBA" id="ARBA00023242"/>
    </source>
</evidence>
<keyword evidence="1" id="KW-0479">Metal-binding</keyword>
<name>A0A9W8NK40_9PEZI</name>
<keyword evidence="8" id="KW-1185">Reference proteome</keyword>
<keyword evidence="3" id="KW-0805">Transcription regulation</keyword>
<keyword evidence="6" id="KW-0539">Nucleus</keyword>
<proteinExistence type="predicted"/>
<organism evidence="7 8">
    <name type="scientific">Xylaria arbuscula</name>
    <dbReference type="NCBI Taxonomy" id="114810"/>
    <lineage>
        <taxon>Eukaryota</taxon>
        <taxon>Fungi</taxon>
        <taxon>Dikarya</taxon>
        <taxon>Ascomycota</taxon>
        <taxon>Pezizomycotina</taxon>
        <taxon>Sordariomycetes</taxon>
        <taxon>Xylariomycetidae</taxon>
        <taxon>Xylariales</taxon>
        <taxon>Xylariaceae</taxon>
        <taxon>Xylaria</taxon>
    </lineage>
</organism>
<keyword evidence="2" id="KW-0862">Zinc</keyword>
<evidence type="ECO:0000256" key="4">
    <source>
        <dbReference type="ARBA" id="ARBA00023125"/>
    </source>
</evidence>
<keyword evidence="5" id="KW-0804">Transcription</keyword>
<evidence type="ECO:0000256" key="5">
    <source>
        <dbReference type="ARBA" id="ARBA00023163"/>
    </source>
</evidence>
<evidence type="ECO:0000313" key="7">
    <source>
        <dbReference type="EMBL" id="KAJ3578074.1"/>
    </source>
</evidence>
<keyword evidence="4" id="KW-0238">DNA-binding</keyword>
<evidence type="ECO:0000313" key="8">
    <source>
        <dbReference type="Proteomes" id="UP001148614"/>
    </source>
</evidence>
<reference evidence="7" key="1">
    <citation type="submission" date="2022-07" db="EMBL/GenBank/DDBJ databases">
        <title>Genome Sequence of Xylaria arbuscula.</title>
        <authorList>
            <person name="Buettner E."/>
        </authorList>
    </citation>
    <scope>NUCLEOTIDE SEQUENCE</scope>
    <source>
        <strain evidence="7">VT107</strain>
    </source>
</reference>
<comment type="caution">
    <text evidence="7">The sequence shown here is derived from an EMBL/GenBank/DDBJ whole genome shotgun (WGS) entry which is preliminary data.</text>
</comment>
<dbReference type="PANTHER" id="PTHR36206:SF12">
    <property type="entry name" value="ASPERCRYPTIN BIOSYNTHESIS CLUSTER-SPECIFIC TRANSCRIPTION REGULATOR ATNN-RELATED"/>
    <property type="match status" value="1"/>
</dbReference>
<dbReference type="PANTHER" id="PTHR36206">
    <property type="entry name" value="ASPERCRYPTIN BIOSYNTHESIS CLUSTER-SPECIFIC TRANSCRIPTION REGULATOR ATNN-RELATED"/>
    <property type="match status" value="1"/>
</dbReference>
<protein>
    <submittedName>
        <fullName evidence="7">Uncharacterized protein</fullName>
    </submittedName>
</protein>
<dbReference type="AlphaFoldDB" id="A0A9W8NK40"/>
<evidence type="ECO:0000256" key="3">
    <source>
        <dbReference type="ARBA" id="ARBA00023015"/>
    </source>
</evidence>
<sequence>MSLDQSTKGWSQATPSGSPQQALVELKIALPRKNAAEIRTYRFFIEVVAPSIAGVFDWGFWLSEVPRACFVDLALWHAVVSLGAAYEIYLADKQSPYTSEARKKNDNFILQQSNLAIKALVGKSLEIDKWRTLTASVLFIHICSLQNHHEQAFMHLSAAHRIVQTMLLDGRNTRLTPAFPHSLEPIIGEGPGLLGPSSSIPVSLNTVQEIVSNLESHRQALNSGGLIHETNKNHNFNLWLSYREPLISPGKLNTCYATSELLINANRAAESLFYGLILYSQKHCDKLAAVLGKNDISSLQALISGQEPYRRCYIRLRSFYEACAIEIGRESPGGSSAGPHNTTTKAILSLRLLLTTMRLQFFRNLDTPSEPITESYIRLQFETILSTADQIFQLENVSSTASFIPTPSTTQPLYIVAHSGFPQSLRRRAIYLLRKHPRCDGVWDTSLSAALADLTMRLERASATCREGMQEDVSHSGMGDYDIEVEALDRVYRYRVIFQGDRTAVIVSQTWREFLGGLPERRSLLNW</sequence>
<dbReference type="GO" id="GO:0003677">
    <property type="term" value="F:DNA binding"/>
    <property type="evidence" value="ECO:0007669"/>
    <property type="project" value="UniProtKB-KW"/>
</dbReference>
<dbReference type="InterPro" id="IPR052360">
    <property type="entry name" value="Transcr_Regulatory_Proteins"/>
</dbReference>
<accession>A0A9W8NK40</accession>
<dbReference type="EMBL" id="JANPWZ010000263">
    <property type="protein sequence ID" value="KAJ3578074.1"/>
    <property type="molecule type" value="Genomic_DNA"/>
</dbReference>